<proteinExistence type="predicted"/>
<evidence type="ECO:0000256" key="1">
    <source>
        <dbReference type="SAM" id="SignalP"/>
    </source>
</evidence>
<name>A0A1Z5SSD5_HORWE</name>
<evidence type="ECO:0000313" key="2">
    <source>
        <dbReference type="EMBL" id="OTA23753.1"/>
    </source>
</evidence>
<dbReference type="AlphaFoldDB" id="A0A1Z5SSD5"/>
<comment type="caution">
    <text evidence="2">The sequence shown here is derived from an EMBL/GenBank/DDBJ whole genome shotgun (WGS) entry which is preliminary data.</text>
</comment>
<dbReference type="OrthoDB" id="5317242at2759"/>
<gene>
    <name evidence="2" type="ORF">BTJ68_13900</name>
</gene>
<accession>A0A1Z5SSD5</accession>
<evidence type="ECO:0000313" key="3">
    <source>
        <dbReference type="Proteomes" id="UP000194280"/>
    </source>
</evidence>
<dbReference type="InParanoid" id="A0A1Z5SSD5"/>
<evidence type="ECO:0008006" key="4">
    <source>
        <dbReference type="Google" id="ProtNLM"/>
    </source>
</evidence>
<dbReference type="VEuPathDB" id="FungiDB:BTJ68_13900"/>
<feature type="signal peptide" evidence="1">
    <location>
        <begin position="1"/>
        <end position="19"/>
    </location>
</feature>
<feature type="chain" id="PRO_5013074593" description="Cell wall protein PhiA" evidence="1">
    <location>
        <begin position="20"/>
        <end position="179"/>
    </location>
</feature>
<dbReference type="Proteomes" id="UP000194280">
    <property type="component" value="Unassembled WGS sequence"/>
</dbReference>
<reference evidence="2 3" key="1">
    <citation type="submission" date="2017-01" db="EMBL/GenBank/DDBJ databases">
        <title>The recent genome duplication of the halophilic yeast Hortaea werneckii: insights from long-read sequencing.</title>
        <authorList>
            <person name="Sinha S."/>
            <person name="Flibotte S."/>
            <person name="Neira M."/>
            <person name="Lenassi M."/>
            <person name="Gostincar C."/>
            <person name="Stajich J.E."/>
            <person name="Nislow C.E."/>
        </authorList>
    </citation>
    <scope>NUCLEOTIDE SEQUENCE [LARGE SCALE GENOMIC DNA]</scope>
    <source>
        <strain evidence="2 3">EXF-2000</strain>
    </source>
</reference>
<protein>
    <recommendedName>
        <fullName evidence="4">Cell wall protein PhiA</fullName>
    </recommendedName>
</protein>
<keyword evidence="1" id="KW-0732">Signal</keyword>
<organism evidence="2 3">
    <name type="scientific">Hortaea werneckii EXF-2000</name>
    <dbReference type="NCBI Taxonomy" id="1157616"/>
    <lineage>
        <taxon>Eukaryota</taxon>
        <taxon>Fungi</taxon>
        <taxon>Dikarya</taxon>
        <taxon>Ascomycota</taxon>
        <taxon>Pezizomycotina</taxon>
        <taxon>Dothideomycetes</taxon>
        <taxon>Dothideomycetidae</taxon>
        <taxon>Mycosphaerellales</taxon>
        <taxon>Teratosphaeriaceae</taxon>
        <taxon>Hortaea</taxon>
    </lineage>
</organism>
<dbReference type="EMBL" id="MUNK01000278">
    <property type="protein sequence ID" value="OTA23753.1"/>
    <property type="molecule type" value="Genomic_DNA"/>
</dbReference>
<sequence>MHTSMIASAFTALLALSNATPLASRADALKQDFLLVTTSQAEASNNASVLADVSATSLFDPYNQQNYLLRTITDSYGSLPRFNLTNGDLHTRAAGIEGVGTYVYNSTGTIKAGQEFMLSPQKEPKGNLALKDGYLLTVGGEGKGWTVCEGELGLDVLYWKGNGSSCSPTYVHAVTQAPY</sequence>
<keyword evidence="3" id="KW-1185">Reference proteome</keyword>